<evidence type="ECO:0000256" key="2">
    <source>
        <dbReference type="ARBA" id="ARBA00022723"/>
    </source>
</evidence>
<dbReference type="InterPro" id="IPR011041">
    <property type="entry name" value="Quinoprot_gluc/sorb_DH_b-prop"/>
</dbReference>
<dbReference type="OrthoDB" id="9770043at2"/>
<dbReference type="InterPro" id="IPR012938">
    <property type="entry name" value="Glc/Sorbosone_DH"/>
</dbReference>
<evidence type="ECO:0000256" key="1">
    <source>
        <dbReference type="ARBA" id="ARBA00022617"/>
    </source>
</evidence>
<dbReference type="SUPFAM" id="SSF50952">
    <property type="entry name" value="Soluble quinoprotein glucose dehydrogenase"/>
    <property type="match status" value="1"/>
</dbReference>
<dbReference type="InterPro" id="IPR036909">
    <property type="entry name" value="Cyt_c-like_dom_sf"/>
</dbReference>
<organism evidence="6 7">
    <name type="scientific">Pedobacter cryotolerans</name>
    <dbReference type="NCBI Taxonomy" id="2571270"/>
    <lineage>
        <taxon>Bacteria</taxon>
        <taxon>Pseudomonadati</taxon>
        <taxon>Bacteroidota</taxon>
        <taxon>Sphingobacteriia</taxon>
        <taxon>Sphingobacteriales</taxon>
        <taxon>Sphingobacteriaceae</taxon>
        <taxon>Pedobacter</taxon>
    </lineage>
</organism>
<dbReference type="Pfam" id="PF13442">
    <property type="entry name" value="Cytochrome_CBB3"/>
    <property type="match status" value="1"/>
</dbReference>
<dbReference type="GO" id="GO:0046872">
    <property type="term" value="F:metal ion binding"/>
    <property type="evidence" value="ECO:0007669"/>
    <property type="project" value="UniProtKB-KW"/>
</dbReference>
<dbReference type="GO" id="GO:0009055">
    <property type="term" value="F:electron transfer activity"/>
    <property type="evidence" value="ECO:0007669"/>
    <property type="project" value="InterPro"/>
</dbReference>
<keyword evidence="2 4" id="KW-0479">Metal-binding</keyword>
<accession>A0A4U1C3G9</accession>
<feature type="domain" description="Cytochrome c" evidence="5">
    <location>
        <begin position="395"/>
        <end position="473"/>
    </location>
</feature>
<dbReference type="RefSeq" id="WP_136877371.1">
    <property type="nucleotide sequence ID" value="NZ_SWBO01000006.1"/>
</dbReference>
<dbReference type="PROSITE" id="PS51257">
    <property type="entry name" value="PROKAR_LIPOPROTEIN"/>
    <property type="match status" value="1"/>
</dbReference>
<dbReference type="Pfam" id="PF07995">
    <property type="entry name" value="GSDH"/>
    <property type="match status" value="1"/>
</dbReference>
<dbReference type="Proteomes" id="UP000310477">
    <property type="component" value="Unassembled WGS sequence"/>
</dbReference>
<comment type="caution">
    <text evidence="6">The sequence shown here is derived from an EMBL/GenBank/DDBJ whole genome shotgun (WGS) entry which is preliminary data.</text>
</comment>
<dbReference type="PROSITE" id="PS51007">
    <property type="entry name" value="CYTC"/>
    <property type="match status" value="1"/>
</dbReference>
<protein>
    <submittedName>
        <fullName evidence="6">C-type cytochrome</fullName>
    </submittedName>
</protein>
<dbReference type="InterPro" id="IPR011042">
    <property type="entry name" value="6-blade_b-propeller_TolB-like"/>
</dbReference>
<dbReference type="AlphaFoldDB" id="A0A4U1C3G9"/>
<evidence type="ECO:0000256" key="4">
    <source>
        <dbReference type="PROSITE-ProRule" id="PRU00433"/>
    </source>
</evidence>
<reference evidence="6 7" key="1">
    <citation type="submission" date="2019-04" db="EMBL/GenBank/DDBJ databases">
        <title>Pedobacter sp. AR-2-6 sp. nov., isolated from Arctic soil.</title>
        <authorList>
            <person name="Dahal R.H."/>
            <person name="Kim D.-U."/>
        </authorList>
    </citation>
    <scope>NUCLEOTIDE SEQUENCE [LARGE SCALE GENOMIC DNA]</scope>
    <source>
        <strain evidence="6 7">AR-2-6</strain>
    </source>
</reference>
<dbReference type="InterPro" id="IPR009056">
    <property type="entry name" value="Cyt_c-like_dom"/>
</dbReference>
<dbReference type="PANTHER" id="PTHR19328">
    <property type="entry name" value="HEDGEHOG-INTERACTING PROTEIN"/>
    <property type="match status" value="1"/>
</dbReference>
<proteinExistence type="predicted"/>
<evidence type="ECO:0000259" key="5">
    <source>
        <dbReference type="PROSITE" id="PS51007"/>
    </source>
</evidence>
<dbReference type="SUPFAM" id="SSF46626">
    <property type="entry name" value="Cytochrome c"/>
    <property type="match status" value="1"/>
</dbReference>
<dbReference type="PANTHER" id="PTHR19328:SF13">
    <property type="entry name" value="HIPL1 PROTEIN"/>
    <property type="match status" value="1"/>
</dbReference>
<gene>
    <name evidence="6" type="ORF">FA045_12280</name>
</gene>
<dbReference type="Gene3D" id="1.10.760.10">
    <property type="entry name" value="Cytochrome c-like domain"/>
    <property type="match status" value="1"/>
</dbReference>
<evidence type="ECO:0000313" key="6">
    <source>
        <dbReference type="EMBL" id="TKB99678.1"/>
    </source>
</evidence>
<keyword evidence="3 4" id="KW-0408">Iron</keyword>
<dbReference type="GO" id="GO:0020037">
    <property type="term" value="F:heme binding"/>
    <property type="evidence" value="ECO:0007669"/>
    <property type="project" value="InterPro"/>
</dbReference>
<sequence>MKNYLLIFCMAVVFCSCKQGKELPIIDYIQLENTTLNVEVLAKNLDVPWDIAYADDKSLWFAEQRGVVSKIDLQTGEQKKLLTITDVWHKRTAGLLGLVVHPDFKNNPYVFVNYTVKIDSLISNHLVRYEYKNDTLINKKILLVIDGFTAHNGSRLAFDKGGKLLWATGDAYVKENAQNLKSLNGKILRLNVDGSVPKDNPYPNSYVFANGFRNMQGITIGDNGLIYTSEHGDAIEDEVNLIEKGKNYGWPNIEGKHDLPADKLFAQKHQTVEPIQSWTPVIAPAGIAFYGYGKIAEWRNSLLLTTLKTKSLRVLKLTEDGRKVLSEEIFLKEHYGRLRDVAVGPKGEIYISTSNQDWNPSPGFPLPEDDKILKISIAEKPVENVLRAIKSTGVEEVKDGKLLYEQYCASCHKADGKGVPNVFPALASSKKVNGKSADLISLVLNGAGEQMPSFKFLKDEEVAKIINYIHTNWGNKNKEILSTDVKNNRK</sequence>
<dbReference type="EMBL" id="SWBO01000006">
    <property type="protein sequence ID" value="TKB99678.1"/>
    <property type="molecule type" value="Genomic_DNA"/>
</dbReference>
<keyword evidence="7" id="KW-1185">Reference proteome</keyword>
<name>A0A4U1C3G9_9SPHI</name>
<evidence type="ECO:0000313" key="7">
    <source>
        <dbReference type="Proteomes" id="UP000310477"/>
    </source>
</evidence>
<dbReference type="Gene3D" id="2.120.10.30">
    <property type="entry name" value="TolB, C-terminal domain"/>
    <property type="match status" value="1"/>
</dbReference>
<keyword evidence="1 4" id="KW-0349">Heme</keyword>
<evidence type="ECO:0000256" key="3">
    <source>
        <dbReference type="ARBA" id="ARBA00023004"/>
    </source>
</evidence>